<feature type="transmembrane region" description="Helical" evidence="7">
    <location>
        <begin position="25"/>
        <end position="47"/>
    </location>
</feature>
<gene>
    <name evidence="9" type="ORF">MNBD_GAMMA10-1678</name>
</gene>
<keyword evidence="4 7" id="KW-0812">Transmembrane</keyword>
<sequence>NGKQISIDILSQFVSINIRKYIKKFNFIFTAFICMTISYYSALFVYLEYQDSTLAFENIPAWLTELIIPVGFFVMGIKYIAQLTQKNK</sequence>
<accession>A0A3B0XGT7</accession>
<protein>
    <recommendedName>
        <fullName evidence="8">Tripartite ATP-independent periplasmic transporters DctQ component domain-containing protein</fullName>
    </recommendedName>
</protein>
<evidence type="ECO:0000256" key="1">
    <source>
        <dbReference type="ARBA" id="ARBA00004651"/>
    </source>
</evidence>
<keyword evidence="5 7" id="KW-1133">Transmembrane helix</keyword>
<evidence type="ECO:0000256" key="3">
    <source>
        <dbReference type="ARBA" id="ARBA00022475"/>
    </source>
</evidence>
<feature type="non-terminal residue" evidence="9">
    <location>
        <position position="1"/>
    </location>
</feature>
<reference evidence="9" key="1">
    <citation type="submission" date="2018-06" db="EMBL/GenBank/DDBJ databases">
        <authorList>
            <person name="Zhirakovskaya E."/>
        </authorList>
    </citation>
    <scope>NUCLEOTIDE SEQUENCE</scope>
</reference>
<organism evidence="9">
    <name type="scientific">hydrothermal vent metagenome</name>
    <dbReference type="NCBI Taxonomy" id="652676"/>
    <lineage>
        <taxon>unclassified sequences</taxon>
        <taxon>metagenomes</taxon>
        <taxon>ecological metagenomes</taxon>
    </lineage>
</organism>
<evidence type="ECO:0000313" key="9">
    <source>
        <dbReference type="EMBL" id="VAW67525.1"/>
    </source>
</evidence>
<name>A0A3B0XGT7_9ZZZZ</name>
<evidence type="ECO:0000256" key="7">
    <source>
        <dbReference type="SAM" id="Phobius"/>
    </source>
</evidence>
<evidence type="ECO:0000259" key="8">
    <source>
        <dbReference type="Pfam" id="PF04290"/>
    </source>
</evidence>
<keyword evidence="6 7" id="KW-0472">Membrane</keyword>
<dbReference type="AlphaFoldDB" id="A0A3B0XGT7"/>
<feature type="domain" description="Tripartite ATP-independent periplasmic transporters DctQ component" evidence="8">
    <location>
        <begin position="2"/>
        <end position="85"/>
    </location>
</feature>
<feature type="transmembrane region" description="Helical" evidence="7">
    <location>
        <begin position="59"/>
        <end position="81"/>
    </location>
</feature>
<dbReference type="GO" id="GO:0005886">
    <property type="term" value="C:plasma membrane"/>
    <property type="evidence" value="ECO:0007669"/>
    <property type="project" value="UniProtKB-SubCell"/>
</dbReference>
<evidence type="ECO:0000256" key="5">
    <source>
        <dbReference type="ARBA" id="ARBA00022989"/>
    </source>
</evidence>
<dbReference type="Pfam" id="PF04290">
    <property type="entry name" value="DctQ"/>
    <property type="match status" value="1"/>
</dbReference>
<evidence type="ECO:0000256" key="2">
    <source>
        <dbReference type="ARBA" id="ARBA00022448"/>
    </source>
</evidence>
<evidence type="ECO:0000256" key="6">
    <source>
        <dbReference type="ARBA" id="ARBA00023136"/>
    </source>
</evidence>
<evidence type="ECO:0000256" key="4">
    <source>
        <dbReference type="ARBA" id="ARBA00022692"/>
    </source>
</evidence>
<proteinExistence type="predicted"/>
<keyword evidence="3" id="KW-1003">Cell membrane</keyword>
<comment type="subcellular location">
    <subcellularLocation>
        <location evidence="1">Cell membrane</location>
        <topology evidence="1">Multi-pass membrane protein</topology>
    </subcellularLocation>
</comment>
<dbReference type="InterPro" id="IPR055348">
    <property type="entry name" value="DctQ"/>
</dbReference>
<dbReference type="EMBL" id="UOFJ01000276">
    <property type="protein sequence ID" value="VAW67525.1"/>
    <property type="molecule type" value="Genomic_DNA"/>
</dbReference>
<keyword evidence="2" id="KW-0813">Transport</keyword>